<dbReference type="EMBL" id="VWZO01010715">
    <property type="protein sequence ID" value="NXH15892.1"/>
    <property type="molecule type" value="Genomic_DNA"/>
</dbReference>
<dbReference type="Gene3D" id="3.40.630.30">
    <property type="match status" value="1"/>
</dbReference>
<feature type="non-terminal residue" evidence="5">
    <location>
        <position position="138"/>
    </location>
</feature>
<evidence type="ECO:0000256" key="2">
    <source>
        <dbReference type="ARBA" id="ARBA00023176"/>
    </source>
</evidence>
<dbReference type="Pfam" id="PF05301">
    <property type="entry name" value="Acetyltransf_16"/>
    <property type="match status" value="1"/>
</dbReference>
<evidence type="ECO:0000313" key="6">
    <source>
        <dbReference type="Proteomes" id="UP000534107"/>
    </source>
</evidence>
<dbReference type="PANTHER" id="PTHR12327:SF0">
    <property type="entry name" value="ALPHA-TUBULIN N-ACETYLTRANSFERASE 1"/>
    <property type="match status" value="1"/>
</dbReference>
<comment type="caution">
    <text evidence="5">The sequence shown here is derived from an EMBL/GenBank/DDBJ whole genome shotgun (WGS) entry which is preliminary data.</text>
</comment>
<evidence type="ECO:0000259" key="4">
    <source>
        <dbReference type="PROSITE" id="PS51730"/>
    </source>
</evidence>
<evidence type="ECO:0000256" key="1">
    <source>
        <dbReference type="ARBA" id="ARBA00022679"/>
    </source>
</evidence>
<evidence type="ECO:0000256" key="3">
    <source>
        <dbReference type="ARBA" id="ARBA00023315"/>
    </source>
</evidence>
<keyword evidence="2" id="KW-0168">Coated pit</keyword>
<organism evidence="5 6">
    <name type="scientific">Bucco capensis</name>
    <name type="common">collared puffbird</name>
    <dbReference type="NCBI Taxonomy" id="135168"/>
    <lineage>
        <taxon>Eukaryota</taxon>
        <taxon>Metazoa</taxon>
        <taxon>Chordata</taxon>
        <taxon>Craniata</taxon>
        <taxon>Vertebrata</taxon>
        <taxon>Euteleostomi</taxon>
        <taxon>Archelosauria</taxon>
        <taxon>Archosauria</taxon>
        <taxon>Dinosauria</taxon>
        <taxon>Saurischia</taxon>
        <taxon>Theropoda</taxon>
        <taxon>Coelurosauria</taxon>
        <taxon>Aves</taxon>
        <taxon>Neognathae</taxon>
        <taxon>Neoaves</taxon>
        <taxon>Telluraves</taxon>
        <taxon>Coraciimorphae</taxon>
        <taxon>Piciformes</taxon>
        <taxon>Bucconidae</taxon>
        <taxon>Bucco</taxon>
    </lineage>
</organism>
<dbReference type="Proteomes" id="UP000534107">
    <property type="component" value="Unassembled WGS sequence"/>
</dbReference>
<dbReference type="AlphaFoldDB" id="A0A7K9HSA4"/>
<dbReference type="GO" id="GO:0005905">
    <property type="term" value="C:clathrin-coated pit"/>
    <property type="evidence" value="ECO:0007669"/>
    <property type="project" value="UniProtKB-KW"/>
</dbReference>
<dbReference type="PROSITE" id="PS51730">
    <property type="entry name" value="GNAT_ATAT"/>
    <property type="match status" value="1"/>
</dbReference>
<keyword evidence="6" id="KW-1185">Reference proteome</keyword>
<sequence>DFYIHDSLQRLGYGKELFQHMLQSEQVEPWKLAVDRPSPKLLSFLHKHYGLNQAIPQVNNFVIFEGFFSNRVALPSSRRPLPKHPEEQIKPYSLAERDFLKEETEPPWPFNLRVGLGAGAPGSASPVRGSLRPFLLRR</sequence>
<evidence type="ECO:0000313" key="5">
    <source>
        <dbReference type="EMBL" id="NXH15892.1"/>
    </source>
</evidence>
<proteinExistence type="predicted"/>
<accession>A0A7K9HSA4</accession>
<name>A0A7K9HSA4_9PICI</name>
<dbReference type="OrthoDB" id="447510at2759"/>
<dbReference type="GO" id="GO:0019799">
    <property type="term" value="F:tubulin N-acetyltransferase activity"/>
    <property type="evidence" value="ECO:0007669"/>
    <property type="project" value="InterPro"/>
</dbReference>
<dbReference type="InterPro" id="IPR007965">
    <property type="entry name" value="GNAT_ATAT"/>
</dbReference>
<keyword evidence="1 5" id="KW-0808">Transferase</keyword>
<keyword evidence="3" id="KW-0012">Acyltransferase</keyword>
<gene>
    <name evidence="5" type="primary">Atat1</name>
    <name evidence="5" type="ORF">BUCCAP_R15645</name>
</gene>
<reference evidence="5 6" key="1">
    <citation type="submission" date="2019-09" db="EMBL/GenBank/DDBJ databases">
        <title>Bird 10,000 Genomes (B10K) Project - Family phase.</title>
        <authorList>
            <person name="Zhang G."/>
        </authorList>
    </citation>
    <scope>NUCLEOTIDE SEQUENCE [LARGE SCALE GENOMIC DNA]</scope>
    <source>
        <strain evidence="5">B10K-DU-001-16</strain>
        <tissue evidence="5">Muscle</tissue>
    </source>
</reference>
<feature type="non-terminal residue" evidence="5">
    <location>
        <position position="1"/>
    </location>
</feature>
<dbReference type="GO" id="GO:0005874">
    <property type="term" value="C:microtubule"/>
    <property type="evidence" value="ECO:0007669"/>
    <property type="project" value="InterPro"/>
</dbReference>
<protein>
    <submittedName>
        <fullName evidence="5">ATAT acetyltransferase</fullName>
    </submittedName>
</protein>
<feature type="domain" description="N-acetyltransferase" evidence="4">
    <location>
        <begin position="1"/>
        <end position="68"/>
    </location>
</feature>
<dbReference type="PANTHER" id="PTHR12327">
    <property type="entry name" value="ALPHA-TUBULIN N-ACETYLTRANSFERASE 1"/>
    <property type="match status" value="1"/>
</dbReference>
<keyword evidence="2" id="KW-0472">Membrane</keyword>
<dbReference type="InterPro" id="IPR038746">
    <property type="entry name" value="Atat"/>
</dbReference>